<proteinExistence type="predicted"/>
<reference evidence="2" key="3">
    <citation type="submission" date="2025-09" db="UniProtKB">
        <authorList>
            <consortium name="Ensembl"/>
        </authorList>
    </citation>
    <scope>IDENTIFICATION</scope>
</reference>
<dbReference type="InParanoid" id="H2ZKL5"/>
<reference evidence="3" key="1">
    <citation type="submission" date="2003-08" db="EMBL/GenBank/DDBJ databases">
        <authorList>
            <person name="Birren B."/>
            <person name="Nusbaum C."/>
            <person name="Abebe A."/>
            <person name="Abouelleil A."/>
            <person name="Adekoya E."/>
            <person name="Ait-zahra M."/>
            <person name="Allen N."/>
            <person name="Allen T."/>
            <person name="An P."/>
            <person name="Anderson M."/>
            <person name="Anderson S."/>
            <person name="Arachchi H."/>
            <person name="Armbruster J."/>
            <person name="Bachantsang P."/>
            <person name="Baldwin J."/>
            <person name="Barry A."/>
            <person name="Bayul T."/>
            <person name="Blitshsteyn B."/>
            <person name="Bloom T."/>
            <person name="Blye J."/>
            <person name="Boguslavskiy L."/>
            <person name="Borowsky M."/>
            <person name="Boukhgalter B."/>
            <person name="Brunache A."/>
            <person name="Butler J."/>
            <person name="Calixte N."/>
            <person name="Calvo S."/>
            <person name="Camarata J."/>
            <person name="Campo K."/>
            <person name="Chang J."/>
            <person name="Cheshatsang Y."/>
            <person name="Citroen M."/>
            <person name="Collymore A."/>
            <person name="Considine T."/>
            <person name="Cook A."/>
            <person name="Cooke P."/>
            <person name="Corum B."/>
            <person name="Cuomo C."/>
            <person name="David R."/>
            <person name="Dawoe T."/>
            <person name="Degray S."/>
            <person name="Dodge S."/>
            <person name="Dooley K."/>
            <person name="Dorje P."/>
            <person name="Dorjee K."/>
            <person name="Dorris L."/>
            <person name="Duffey N."/>
            <person name="Dupes A."/>
            <person name="Elkins T."/>
            <person name="Engels R."/>
            <person name="Erickson J."/>
            <person name="Farina A."/>
            <person name="Faro S."/>
            <person name="Ferreira P."/>
            <person name="Fischer H."/>
            <person name="Fitzgerald M."/>
            <person name="Foley K."/>
            <person name="Gage D."/>
            <person name="Galagan J."/>
            <person name="Gearin G."/>
            <person name="Gnerre S."/>
            <person name="Gnirke A."/>
            <person name="Goyette A."/>
            <person name="Graham J."/>
            <person name="Grandbois E."/>
            <person name="Gyaltsen K."/>
            <person name="Hafez N."/>
            <person name="Hagopian D."/>
            <person name="Hagos B."/>
            <person name="Hall J."/>
            <person name="Hatcher B."/>
            <person name="Heller A."/>
            <person name="Higgins H."/>
            <person name="Honan T."/>
            <person name="Horn A."/>
            <person name="Houde N."/>
            <person name="Hughes L."/>
            <person name="Hulme W."/>
            <person name="Husby E."/>
            <person name="Iliev I."/>
            <person name="Jaffe D."/>
            <person name="Jones C."/>
            <person name="Kamal M."/>
            <person name="Kamat A."/>
            <person name="Kamvysselis M."/>
            <person name="Karlsson E."/>
            <person name="Kells C."/>
            <person name="Kieu A."/>
            <person name="Kisner P."/>
            <person name="Kodira C."/>
            <person name="Kulbokas E."/>
            <person name="Labutti K."/>
            <person name="Lama D."/>
            <person name="Landers T."/>
            <person name="Leger J."/>
            <person name="Levine S."/>
            <person name="Lewis D."/>
            <person name="Lewis T."/>
            <person name="Lindblad-toh K."/>
            <person name="Liu X."/>
            <person name="Lokyitsang T."/>
            <person name="Lokyitsang Y."/>
            <person name="Lucien O."/>
            <person name="Lui A."/>
            <person name="Ma L.J."/>
            <person name="Mabbitt R."/>
            <person name="Macdonald J."/>
            <person name="Maclean C."/>
            <person name="Major J."/>
            <person name="Manning J."/>
            <person name="Marabella R."/>
            <person name="Maru K."/>
            <person name="Matthews C."/>
            <person name="Mauceli E."/>
            <person name="Mccarthy M."/>
            <person name="Mcdonough S."/>
            <person name="Mcghee T."/>
            <person name="Meldrim J."/>
            <person name="Meneus L."/>
            <person name="Mesirov J."/>
            <person name="Mihalev A."/>
            <person name="Mihova T."/>
            <person name="Mikkelsen T."/>
            <person name="Mlenga V."/>
            <person name="Moru K."/>
            <person name="Mozes J."/>
            <person name="Mulrain L."/>
            <person name="Munson G."/>
            <person name="Naylor J."/>
            <person name="Newes C."/>
            <person name="Nguyen C."/>
            <person name="Nguyen N."/>
            <person name="Nguyen T."/>
            <person name="Nicol R."/>
            <person name="Nielsen C."/>
            <person name="Nizzari M."/>
            <person name="Norbu C."/>
            <person name="Norbu N."/>
            <person name="O'donnell P."/>
            <person name="Okoawo O."/>
            <person name="O'leary S."/>
            <person name="Omotosho B."/>
            <person name="O'neill K."/>
            <person name="Osman S."/>
            <person name="Parker S."/>
            <person name="Perrin D."/>
            <person name="Phunkhang P."/>
            <person name="Piqani B."/>
            <person name="Purcell S."/>
            <person name="Rachupka T."/>
            <person name="Ramasamy U."/>
            <person name="Rameau R."/>
            <person name="Ray V."/>
            <person name="Raymond C."/>
            <person name="Retta R."/>
            <person name="Richardson S."/>
            <person name="Rise C."/>
            <person name="Rodriguez J."/>
            <person name="Rogers J."/>
            <person name="Rogov P."/>
            <person name="Rutman M."/>
            <person name="Schupbach R."/>
            <person name="Seaman C."/>
            <person name="Settipalli S."/>
            <person name="Sharpe T."/>
            <person name="Sheridan J."/>
            <person name="Sherpa N."/>
            <person name="Shi J."/>
            <person name="Smirnov S."/>
            <person name="Smith C."/>
            <person name="Sougnez C."/>
            <person name="Spencer B."/>
            <person name="Stalker J."/>
            <person name="Stange-thomann N."/>
            <person name="Stavropoulos S."/>
            <person name="Stetson K."/>
            <person name="Stone C."/>
            <person name="Stone S."/>
            <person name="Stubbs M."/>
            <person name="Talamas J."/>
            <person name="Tchuinga P."/>
            <person name="Tenzing P."/>
            <person name="Tesfaye S."/>
            <person name="Theodore J."/>
            <person name="Thoulutsang Y."/>
            <person name="Topham K."/>
            <person name="Towey S."/>
            <person name="Tsamla T."/>
            <person name="Tsomo N."/>
            <person name="Vallee D."/>
            <person name="Vassiliev H."/>
            <person name="Venkataraman V."/>
            <person name="Vinson J."/>
            <person name="Vo A."/>
            <person name="Wade C."/>
            <person name="Wang S."/>
            <person name="Wangchuk T."/>
            <person name="Wangdi T."/>
            <person name="Whittaker C."/>
            <person name="Wilkinson J."/>
            <person name="Wu Y."/>
            <person name="Wyman D."/>
            <person name="Yadav S."/>
            <person name="Yang S."/>
            <person name="Yang X."/>
            <person name="Yeager S."/>
            <person name="Yee E."/>
            <person name="Young G."/>
            <person name="Zainoun J."/>
            <person name="Zembeck L."/>
            <person name="Zimmer A."/>
            <person name="Zody M."/>
            <person name="Lander E."/>
        </authorList>
    </citation>
    <scope>NUCLEOTIDE SEQUENCE [LARGE SCALE GENOMIC DNA]</scope>
</reference>
<evidence type="ECO:0000313" key="3">
    <source>
        <dbReference type="Proteomes" id="UP000007875"/>
    </source>
</evidence>
<dbReference type="HOGENOM" id="CLU_1318023_0_0_1"/>
<dbReference type="eggNOG" id="ENOG502RTCP">
    <property type="taxonomic scope" value="Eukaryota"/>
</dbReference>
<accession>H2ZKL5</accession>
<reference evidence="2" key="2">
    <citation type="submission" date="2025-08" db="UniProtKB">
        <authorList>
            <consortium name="Ensembl"/>
        </authorList>
    </citation>
    <scope>IDENTIFICATION</scope>
</reference>
<sequence>MSYPGINGKPGVQSPSLNIMSQQIVGTLQIKLQGSDGSNPEAGGNGRAGNDMTSTPPSLSKAECCGTCYIWSYDDKFCKGKSGYSGEGGNDGRAAGISRNGGSTGSVTVYSESVSGFVTLQQNPGYGGIPAEHGYGGKGGNGGDGGCGFKCIRGYWCEGIVCKHRCSDHTDCDNRGAHGNAGLPGNDGFSLYGVPTQGQMGGVGNSDLR</sequence>
<keyword evidence="3" id="KW-1185">Reference proteome</keyword>
<name>H2ZKL5_CIOSA</name>
<protein>
    <submittedName>
        <fullName evidence="2">Uncharacterized protein</fullName>
    </submittedName>
</protein>
<organism evidence="2 3">
    <name type="scientific">Ciona savignyi</name>
    <name type="common">Pacific transparent sea squirt</name>
    <dbReference type="NCBI Taxonomy" id="51511"/>
    <lineage>
        <taxon>Eukaryota</taxon>
        <taxon>Metazoa</taxon>
        <taxon>Chordata</taxon>
        <taxon>Tunicata</taxon>
        <taxon>Ascidiacea</taxon>
        <taxon>Phlebobranchia</taxon>
        <taxon>Cionidae</taxon>
        <taxon>Ciona</taxon>
    </lineage>
</organism>
<evidence type="ECO:0000313" key="2">
    <source>
        <dbReference type="Ensembl" id="ENSCSAVP00000018131.1"/>
    </source>
</evidence>
<dbReference type="Ensembl" id="ENSCSAVT00000018328.1">
    <property type="protein sequence ID" value="ENSCSAVP00000018131.1"/>
    <property type="gene ID" value="ENSCSAVG00000010663.1"/>
</dbReference>
<dbReference type="Proteomes" id="UP000007875">
    <property type="component" value="Unassembled WGS sequence"/>
</dbReference>
<dbReference type="AlphaFoldDB" id="H2ZKL5"/>
<feature type="region of interest" description="Disordered" evidence="1">
    <location>
        <begin position="33"/>
        <end position="57"/>
    </location>
</feature>
<evidence type="ECO:0000256" key="1">
    <source>
        <dbReference type="SAM" id="MobiDB-lite"/>
    </source>
</evidence>